<sequence>MTGKNILIVGVGGQGVVLASNLLAEAALKAGFDVKKTDTLGMAQRGGSVVSHLRCANSVASPLIPVGEADLLIAFEKLEAARWAHFLKPGGLAIVNDLALPPLSVTLGSESYPSDQELLSMLSGFSVNIKLIAGSTIAAKLGNPKMVNTVLLGYASTYVDIEAGIVRSTIEAGLPDKLRKINLAAFEKGRSLAEPQHQ</sequence>
<proteinExistence type="predicted"/>
<dbReference type="InterPro" id="IPR002869">
    <property type="entry name" value="Pyrv_flavodox_OxRed_cen"/>
</dbReference>
<evidence type="ECO:0000259" key="2">
    <source>
        <dbReference type="Pfam" id="PF01558"/>
    </source>
</evidence>
<name>A0A2P5P8H1_9CHLR</name>
<feature type="domain" description="Pyruvate/ketoisovalerate oxidoreductase catalytic" evidence="2">
    <location>
        <begin position="12"/>
        <end position="190"/>
    </location>
</feature>
<keyword evidence="1" id="KW-0560">Oxidoreductase</keyword>
<dbReference type="Gene3D" id="3.40.920.10">
    <property type="entry name" value="Pyruvate-ferredoxin oxidoreductase, PFOR, domain III"/>
    <property type="match status" value="1"/>
</dbReference>
<dbReference type="Pfam" id="PF01558">
    <property type="entry name" value="POR"/>
    <property type="match status" value="1"/>
</dbReference>
<dbReference type="InterPro" id="IPR019752">
    <property type="entry name" value="Pyrv/ketoisovalerate_OxRed_cat"/>
</dbReference>
<dbReference type="PANTHER" id="PTHR43854">
    <property type="entry name" value="INDOLEPYRUVATE OXIDOREDUCTASE SUBUNIT IORB"/>
    <property type="match status" value="1"/>
</dbReference>
<dbReference type="SUPFAM" id="SSF53323">
    <property type="entry name" value="Pyruvate-ferredoxin oxidoreductase, PFOR, domain III"/>
    <property type="match status" value="1"/>
</dbReference>
<dbReference type="Proteomes" id="UP000235653">
    <property type="component" value="Unassembled WGS sequence"/>
</dbReference>
<accession>A0A2P5P8H1</accession>
<dbReference type="RefSeq" id="WP_102330085.1">
    <property type="nucleotide sequence ID" value="NZ_CP058566.2"/>
</dbReference>
<organism evidence="3 4">
    <name type="scientific">Dehalogenimonas etheniformans</name>
    <dbReference type="NCBI Taxonomy" id="1536648"/>
    <lineage>
        <taxon>Bacteria</taxon>
        <taxon>Bacillati</taxon>
        <taxon>Chloroflexota</taxon>
        <taxon>Dehalococcoidia</taxon>
        <taxon>Dehalococcoidales</taxon>
        <taxon>Dehalococcoidaceae</taxon>
        <taxon>Dehalogenimonas</taxon>
    </lineage>
</organism>
<dbReference type="OrthoDB" id="9789125at2"/>
<keyword evidence="4" id="KW-1185">Reference proteome</keyword>
<gene>
    <name evidence="3" type="ORF">JP09_001605</name>
</gene>
<protein>
    <submittedName>
        <fullName evidence="3">Indolepyruvate oxidoreductase subunit beta</fullName>
    </submittedName>
</protein>
<dbReference type="InterPro" id="IPR052198">
    <property type="entry name" value="IorB_Oxidoreductase"/>
</dbReference>
<evidence type="ECO:0000313" key="4">
    <source>
        <dbReference type="Proteomes" id="UP000235653"/>
    </source>
</evidence>
<dbReference type="EMBL" id="JQAN02000006">
    <property type="protein sequence ID" value="PPD58602.1"/>
    <property type="molecule type" value="Genomic_DNA"/>
</dbReference>
<dbReference type="PANTHER" id="PTHR43854:SF1">
    <property type="entry name" value="INDOLEPYRUVATE OXIDOREDUCTASE SUBUNIT IORB"/>
    <property type="match status" value="1"/>
</dbReference>
<evidence type="ECO:0000256" key="1">
    <source>
        <dbReference type="ARBA" id="ARBA00023002"/>
    </source>
</evidence>
<dbReference type="AlphaFoldDB" id="A0A2P5P8H1"/>
<evidence type="ECO:0000313" key="3">
    <source>
        <dbReference type="EMBL" id="PPD58602.1"/>
    </source>
</evidence>
<reference evidence="3 4" key="1">
    <citation type="journal article" date="2017" name="ISME J.">
        <title>Grape pomace compost harbors organohalide-respiring Dehalogenimonas species with novel reductive dehalogenase genes.</title>
        <authorList>
            <person name="Yang Y."/>
            <person name="Higgins S.A."/>
            <person name="Yan J."/>
            <person name="Simsir B."/>
            <person name="Chourey K."/>
            <person name="Iyer R."/>
            <person name="Hettich R.L."/>
            <person name="Baldwin B."/>
            <person name="Ogles D.M."/>
            <person name="Loffler F.E."/>
        </authorList>
    </citation>
    <scope>NUCLEOTIDE SEQUENCE [LARGE SCALE GENOMIC DNA]</scope>
    <source>
        <strain evidence="3 4">GP</strain>
    </source>
</reference>
<dbReference type="GO" id="GO:0016903">
    <property type="term" value="F:oxidoreductase activity, acting on the aldehyde or oxo group of donors"/>
    <property type="evidence" value="ECO:0007669"/>
    <property type="project" value="InterPro"/>
</dbReference>
<dbReference type="NCBIfam" id="NF005322">
    <property type="entry name" value="PRK06853.1-2"/>
    <property type="match status" value="1"/>
</dbReference>
<comment type="caution">
    <text evidence="3">The sequence shown here is derived from an EMBL/GenBank/DDBJ whole genome shotgun (WGS) entry which is preliminary data.</text>
</comment>